<proteinExistence type="predicted"/>
<dbReference type="EMBL" id="OZ035823">
    <property type="protein sequence ID" value="CAL1568905.1"/>
    <property type="molecule type" value="Genomic_DNA"/>
</dbReference>
<dbReference type="EMBL" id="OZ035833">
    <property type="protein sequence ID" value="CAL1572960.1"/>
    <property type="molecule type" value="Genomic_DNA"/>
</dbReference>
<dbReference type="AlphaFoldDB" id="A0AAV2IZ41"/>
<sequence>MVHDSHQSPAVLSTFTRFADVKGLIEQDFALLFGEETSAKLLERWPTMFKEKTIEQSKTLSHISIELKELIRTAESPQSENGDIEDWDSDLSSLLLLVYLLPPTSQGRRKPGRLSATHAIEHLVRFLKTGNSVQGHLDAISFSLSGLVKKICIT</sequence>
<evidence type="ECO:0000313" key="2">
    <source>
        <dbReference type="EMBL" id="CAL1572960.1"/>
    </source>
</evidence>
<evidence type="ECO:0000313" key="3">
    <source>
        <dbReference type="Proteomes" id="UP001497482"/>
    </source>
</evidence>
<organism evidence="1 3">
    <name type="scientific">Knipowitschia caucasica</name>
    <name type="common">Caucasian dwarf goby</name>
    <name type="synonym">Pomatoschistus caucasicus</name>
    <dbReference type="NCBI Taxonomy" id="637954"/>
    <lineage>
        <taxon>Eukaryota</taxon>
        <taxon>Metazoa</taxon>
        <taxon>Chordata</taxon>
        <taxon>Craniata</taxon>
        <taxon>Vertebrata</taxon>
        <taxon>Euteleostomi</taxon>
        <taxon>Actinopterygii</taxon>
        <taxon>Neopterygii</taxon>
        <taxon>Teleostei</taxon>
        <taxon>Neoteleostei</taxon>
        <taxon>Acanthomorphata</taxon>
        <taxon>Gobiaria</taxon>
        <taxon>Gobiiformes</taxon>
        <taxon>Gobioidei</taxon>
        <taxon>Gobiidae</taxon>
        <taxon>Gobiinae</taxon>
        <taxon>Knipowitschia</taxon>
    </lineage>
</organism>
<gene>
    <name evidence="1" type="ORF">KC01_LOCUS1436</name>
    <name evidence="2" type="ORF">KC01_LOCUS4946</name>
</gene>
<name>A0AAV2IZ41_KNICA</name>
<evidence type="ECO:0000313" key="1">
    <source>
        <dbReference type="EMBL" id="CAL1568905.1"/>
    </source>
</evidence>
<keyword evidence="3" id="KW-1185">Reference proteome</keyword>
<dbReference type="Proteomes" id="UP001497482">
    <property type="component" value="Chromosome 1"/>
</dbReference>
<reference evidence="1 3" key="1">
    <citation type="submission" date="2024-04" db="EMBL/GenBank/DDBJ databases">
        <authorList>
            <person name="Waldvogel A.-M."/>
            <person name="Schoenle A."/>
        </authorList>
    </citation>
    <scope>NUCLEOTIDE SEQUENCE [LARGE SCALE GENOMIC DNA]</scope>
</reference>
<dbReference type="Proteomes" id="UP001497482">
    <property type="component" value="Chromosome 11"/>
</dbReference>
<protein>
    <submittedName>
        <fullName evidence="1">Uncharacterized protein</fullName>
    </submittedName>
</protein>
<accession>A0AAV2IZ41</accession>